<dbReference type="EMBL" id="CP053452">
    <property type="protein sequence ID" value="QJW96501.1"/>
    <property type="molecule type" value="Genomic_DNA"/>
</dbReference>
<keyword evidence="2" id="KW-1185">Reference proteome</keyword>
<organism evidence="1 2">
    <name type="scientific">Frigoriglobus tundricola</name>
    <dbReference type="NCBI Taxonomy" id="2774151"/>
    <lineage>
        <taxon>Bacteria</taxon>
        <taxon>Pseudomonadati</taxon>
        <taxon>Planctomycetota</taxon>
        <taxon>Planctomycetia</taxon>
        <taxon>Gemmatales</taxon>
        <taxon>Gemmataceae</taxon>
        <taxon>Frigoriglobus</taxon>
    </lineage>
</organism>
<accession>A0A6M5YT98</accession>
<sequence length="61" mass="6826">MGGSVRLRRGGHRATSRPMGILSHGIIIIWCDENYRHPERLSLSTLGRYCLSATRAETLTT</sequence>
<dbReference type="AlphaFoldDB" id="A0A6M5YT98"/>
<proteinExistence type="predicted"/>
<evidence type="ECO:0000313" key="2">
    <source>
        <dbReference type="Proteomes" id="UP000503447"/>
    </source>
</evidence>
<gene>
    <name evidence="1" type="ORF">FTUN_4058</name>
</gene>
<evidence type="ECO:0000313" key="1">
    <source>
        <dbReference type="EMBL" id="QJW96501.1"/>
    </source>
</evidence>
<dbReference type="KEGG" id="ftj:FTUN_4058"/>
<name>A0A6M5YT98_9BACT</name>
<dbReference type="Proteomes" id="UP000503447">
    <property type="component" value="Chromosome"/>
</dbReference>
<protein>
    <submittedName>
        <fullName evidence="1">Uncharacterized protein</fullName>
    </submittedName>
</protein>
<reference evidence="2" key="1">
    <citation type="submission" date="2020-05" db="EMBL/GenBank/DDBJ databases">
        <title>Frigoriglobus tundricola gen. nov., sp. nov., a psychrotolerant cellulolytic planctomycete of the family Gemmataceae with two divergent copies of 16S rRNA gene.</title>
        <authorList>
            <person name="Kulichevskaya I.S."/>
            <person name="Ivanova A.A."/>
            <person name="Naumoff D.G."/>
            <person name="Beletsky A.V."/>
            <person name="Rijpstra W.I.C."/>
            <person name="Sinninghe Damste J.S."/>
            <person name="Mardanov A.V."/>
            <person name="Ravin N.V."/>
            <person name="Dedysh S.N."/>
        </authorList>
    </citation>
    <scope>NUCLEOTIDE SEQUENCE [LARGE SCALE GENOMIC DNA]</scope>
    <source>
        <strain evidence="2">PL17</strain>
    </source>
</reference>